<sequence length="68" mass="6835">MEHQVGSAVGSYLPGLLHDTTASHTPPLLGSAAALLAAMIGRLLTLHGNSHTADAAQPQPQPLSSNAA</sequence>
<gene>
    <name evidence="1" type="ORF">Sgleb_13090</name>
</gene>
<keyword evidence="2" id="KW-1185">Reference proteome</keyword>
<reference evidence="1 2" key="1">
    <citation type="submission" date="2019-12" db="EMBL/GenBank/DDBJ databases">
        <title>Whole genome shotgun sequence of Streptomyces hygroscopicus subsp. glebosus NBRC 13786.</title>
        <authorList>
            <person name="Ichikawa N."/>
            <person name="Kimura A."/>
            <person name="Kitahashi Y."/>
            <person name="Komaki H."/>
            <person name="Tamura T."/>
        </authorList>
    </citation>
    <scope>NUCLEOTIDE SEQUENCE [LARGE SCALE GENOMIC DNA]</scope>
    <source>
        <strain evidence="1 2">NBRC 13786</strain>
    </source>
</reference>
<accession>A0A640SR04</accession>
<dbReference type="RefSeq" id="WP_190143618.1">
    <property type="nucleotide sequence ID" value="NZ_BLIO01000001.1"/>
</dbReference>
<evidence type="ECO:0000313" key="1">
    <source>
        <dbReference type="EMBL" id="GFE13262.1"/>
    </source>
</evidence>
<protein>
    <submittedName>
        <fullName evidence="1">Uncharacterized protein</fullName>
    </submittedName>
</protein>
<dbReference type="EMBL" id="BLIO01000001">
    <property type="protein sequence ID" value="GFE13262.1"/>
    <property type="molecule type" value="Genomic_DNA"/>
</dbReference>
<dbReference type="Proteomes" id="UP000430079">
    <property type="component" value="Unassembled WGS sequence"/>
</dbReference>
<proteinExistence type="predicted"/>
<evidence type="ECO:0000313" key="2">
    <source>
        <dbReference type="Proteomes" id="UP000430079"/>
    </source>
</evidence>
<dbReference type="AlphaFoldDB" id="A0A640SR04"/>
<organism evidence="1 2">
    <name type="scientific">Streptomyces glebosus</name>
    <dbReference type="NCBI Taxonomy" id="249580"/>
    <lineage>
        <taxon>Bacteria</taxon>
        <taxon>Bacillati</taxon>
        <taxon>Actinomycetota</taxon>
        <taxon>Actinomycetes</taxon>
        <taxon>Kitasatosporales</taxon>
        <taxon>Streptomycetaceae</taxon>
        <taxon>Streptomyces</taxon>
    </lineage>
</organism>
<comment type="caution">
    <text evidence="1">The sequence shown here is derived from an EMBL/GenBank/DDBJ whole genome shotgun (WGS) entry which is preliminary data.</text>
</comment>
<name>A0A640SR04_9ACTN</name>